<evidence type="ECO:0000256" key="1">
    <source>
        <dbReference type="SAM" id="Phobius"/>
    </source>
</evidence>
<keyword evidence="1" id="KW-0472">Membrane</keyword>
<dbReference type="GeneID" id="28725643"/>
<protein>
    <submittedName>
        <fullName evidence="2">HGL042Wp</fullName>
    </submittedName>
</protein>
<accession>A0A0X8HVQ8</accession>
<proteinExistence type="predicted"/>
<gene>
    <name evidence="2" type="ORF">AW171_hschr74324</name>
</gene>
<sequence length="74" mass="8297">MRAAQLLLNAAKKKASTTPGIPLELTPLFIAMGVAVCSGTWFTYRHLAHDKTLRLYKNPDISKLDEVLKQENEK</sequence>
<reference evidence="2 3" key="1">
    <citation type="submission" date="2016-01" db="EMBL/GenBank/DDBJ databases">
        <title>Genome sequence of the yeast Holleya sinecauda.</title>
        <authorList>
            <person name="Dietrich F.S."/>
        </authorList>
    </citation>
    <scope>NUCLEOTIDE SEQUENCE [LARGE SCALE GENOMIC DNA]</scope>
    <source>
        <strain evidence="2 3">ATCC 58844</strain>
    </source>
</reference>
<dbReference type="RefSeq" id="XP_017989294.1">
    <property type="nucleotide sequence ID" value="XM_018133543.1"/>
</dbReference>
<keyword evidence="1" id="KW-1133">Transmembrane helix</keyword>
<organism evidence="2 3">
    <name type="scientific">Eremothecium sinecaudum</name>
    <dbReference type="NCBI Taxonomy" id="45286"/>
    <lineage>
        <taxon>Eukaryota</taxon>
        <taxon>Fungi</taxon>
        <taxon>Dikarya</taxon>
        <taxon>Ascomycota</taxon>
        <taxon>Saccharomycotina</taxon>
        <taxon>Saccharomycetes</taxon>
        <taxon>Saccharomycetales</taxon>
        <taxon>Saccharomycetaceae</taxon>
        <taxon>Eremothecium</taxon>
    </lineage>
</organism>
<keyword evidence="3" id="KW-1185">Reference proteome</keyword>
<dbReference type="InterPro" id="IPR010530">
    <property type="entry name" value="B12D"/>
</dbReference>
<keyword evidence="1" id="KW-0812">Transmembrane</keyword>
<dbReference type="Pfam" id="PF06522">
    <property type="entry name" value="B12D"/>
    <property type="match status" value="1"/>
</dbReference>
<evidence type="ECO:0000313" key="3">
    <source>
        <dbReference type="Proteomes" id="UP000243052"/>
    </source>
</evidence>
<feature type="transmembrane region" description="Helical" evidence="1">
    <location>
        <begin position="25"/>
        <end position="44"/>
    </location>
</feature>
<dbReference type="AlphaFoldDB" id="A0A0X8HVQ8"/>
<evidence type="ECO:0000313" key="2">
    <source>
        <dbReference type="EMBL" id="AMD22298.1"/>
    </source>
</evidence>
<dbReference type="OrthoDB" id="202195at2759"/>
<dbReference type="Proteomes" id="UP000243052">
    <property type="component" value="Chromosome vii"/>
</dbReference>
<name>A0A0X8HVQ8_9SACH</name>
<dbReference type="EMBL" id="CP014247">
    <property type="protein sequence ID" value="AMD22298.1"/>
    <property type="molecule type" value="Genomic_DNA"/>
</dbReference>